<feature type="domain" description="HTH gntR-type" evidence="5">
    <location>
        <begin position="41"/>
        <end position="108"/>
    </location>
</feature>
<dbReference type="InterPro" id="IPR036390">
    <property type="entry name" value="WH_DNA-bd_sf"/>
</dbReference>
<feature type="compositionally biased region" description="Polar residues" evidence="4">
    <location>
        <begin position="12"/>
        <end position="25"/>
    </location>
</feature>
<protein>
    <submittedName>
        <fullName evidence="6">GntR family transcriptional regulator</fullName>
    </submittedName>
</protein>
<sequence length="252" mass="27898">MSEDSLAAVTDVSASAESTVSNEPASSAHDVMPGLGPARQVNLRELVYDQLKDAFMVGYFAPGDYLNLRELANRFETSITPVREAVRRLVAEGALVDAPARALRVPPLRRSRLIDLKQARIGIESMVTELAAERATSEELDRLEVILDEAAAQKPKTPIDELKSNQLFHFTLYSSAGSPTLLRFIESLWLQYGPFLNLIHYTIDPNIRGSHKDHRRIIAAVRDRDAAAAKQALVTDISRSFDILDAYTQKPG</sequence>
<evidence type="ECO:0000256" key="4">
    <source>
        <dbReference type="SAM" id="MobiDB-lite"/>
    </source>
</evidence>
<keyword evidence="2" id="KW-0238">DNA-binding</keyword>
<reference evidence="6" key="1">
    <citation type="submission" date="2022-11" db="EMBL/GenBank/DDBJ databases">
        <title>Draft genome sequence of Hoeflea poritis E7-10 and Hoeflea prorocentri PM5-8, separated from scleractinian coral Porites lutea and marine dinoflagellate.</title>
        <authorList>
            <person name="Zhang G."/>
            <person name="Wei Q."/>
            <person name="Cai L."/>
        </authorList>
    </citation>
    <scope>NUCLEOTIDE SEQUENCE</scope>
    <source>
        <strain evidence="6">PM5-8</strain>
    </source>
</reference>
<feature type="region of interest" description="Disordered" evidence="4">
    <location>
        <begin position="1"/>
        <end position="33"/>
    </location>
</feature>
<evidence type="ECO:0000313" key="6">
    <source>
        <dbReference type="EMBL" id="MDA5400399.1"/>
    </source>
</evidence>
<dbReference type="RefSeq" id="WP_267991920.1">
    <property type="nucleotide sequence ID" value="NZ_JAPJZI010000001.1"/>
</dbReference>
<dbReference type="GO" id="GO:0003677">
    <property type="term" value="F:DNA binding"/>
    <property type="evidence" value="ECO:0007669"/>
    <property type="project" value="UniProtKB-KW"/>
</dbReference>
<evidence type="ECO:0000259" key="5">
    <source>
        <dbReference type="PROSITE" id="PS50949"/>
    </source>
</evidence>
<gene>
    <name evidence="6" type="ORF">OQ273_17620</name>
</gene>
<dbReference type="InterPro" id="IPR036388">
    <property type="entry name" value="WH-like_DNA-bd_sf"/>
</dbReference>
<dbReference type="SMART" id="SM00345">
    <property type="entry name" value="HTH_GNTR"/>
    <property type="match status" value="1"/>
</dbReference>
<accession>A0A9X3UL18</accession>
<keyword evidence="1" id="KW-0805">Transcription regulation</keyword>
<dbReference type="EMBL" id="JAPJZI010000001">
    <property type="protein sequence ID" value="MDA5400399.1"/>
    <property type="molecule type" value="Genomic_DNA"/>
</dbReference>
<dbReference type="InterPro" id="IPR008920">
    <property type="entry name" value="TF_FadR/GntR_C"/>
</dbReference>
<proteinExistence type="predicted"/>
<dbReference type="Pfam" id="PF07729">
    <property type="entry name" value="FCD"/>
    <property type="match status" value="1"/>
</dbReference>
<dbReference type="PROSITE" id="PS50949">
    <property type="entry name" value="HTH_GNTR"/>
    <property type="match status" value="1"/>
</dbReference>
<evidence type="ECO:0000256" key="1">
    <source>
        <dbReference type="ARBA" id="ARBA00023015"/>
    </source>
</evidence>
<dbReference type="Gene3D" id="1.20.120.530">
    <property type="entry name" value="GntR ligand-binding domain-like"/>
    <property type="match status" value="1"/>
</dbReference>
<dbReference type="PANTHER" id="PTHR43537:SF39">
    <property type="entry name" value="HTH-TYPE TRANSCRIPTIONAL REGULATOR MCBR"/>
    <property type="match status" value="1"/>
</dbReference>
<dbReference type="SUPFAM" id="SSF48008">
    <property type="entry name" value="GntR ligand-binding domain-like"/>
    <property type="match status" value="1"/>
</dbReference>
<dbReference type="Pfam" id="PF00392">
    <property type="entry name" value="GntR"/>
    <property type="match status" value="1"/>
</dbReference>
<dbReference type="Gene3D" id="1.10.10.10">
    <property type="entry name" value="Winged helix-like DNA-binding domain superfamily/Winged helix DNA-binding domain"/>
    <property type="match status" value="1"/>
</dbReference>
<dbReference type="SMART" id="SM00895">
    <property type="entry name" value="FCD"/>
    <property type="match status" value="1"/>
</dbReference>
<dbReference type="InterPro" id="IPR000524">
    <property type="entry name" value="Tscrpt_reg_HTH_GntR"/>
</dbReference>
<comment type="caution">
    <text evidence="6">The sequence shown here is derived from an EMBL/GenBank/DDBJ whole genome shotgun (WGS) entry which is preliminary data.</text>
</comment>
<organism evidence="6 7">
    <name type="scientific">Hoeflea prorocentri</name>
    <dbReference type="NCBI Taxonomy" id="1922333"/>
    <lineage>
        <taxon>Bacteria</taxon>
        <taxon>Pseudomonadati</taxon>
        <taxon>Pseudomonadota</taxon>
        <taxon>Alphaproteobacteria</taxon>
        <taxon>Hyphomicrobiales</taxon>
        <taxon>Rhizobiaceae</taxon>
        <taxon>Hoeflea</taxon>
    </lineage>
</organism>
<dbReference type="AlphaFoldDB" id="A0A9X3UL18"/>
<evidence type="ECO:0000256" key="2">
    <source>
        <dbReference type="ARBA" id="ARBA00023125"/>
    </source>
</evidence>
<evidence type="ECO:0000256" key="3">
    <source>
        <dbReference type="ARBA" id="ARBA00023163"/>
    </source>
</evidence>
<evidence type="ECO:0000313" key="7">
    <source>
        <dbReference type="Proteomes" id="UP001151234"/>
    </source>
</evidence>
<dbReference type="PANTHER" id="PTHR43537">
    <property type="entry name" value="TRANSCRIPTIONAL REGULATOR, GNTR FAMILY"/>
    <property type="match status" value="1"/>
</dbReference>
<keyword evidence="3" id="KW-0804">Transcription</keyword>
<dbReference type="GO" id="GO:0003700">
    <property type="term" value="F:DNA-binding transcription factor activity"/>
    <property type="evidence" value="ECO:0007669"/>
    <property type="project" value="InterPro"/>
</dbReference>
<name>A0A9X3UL18_9HYPH</name>
<keyword evidence="7" id="KW-1185">Reference proteome</keyword>
<dbReference type="Proteomes" id="UP001151234">
    <property type="component" value="Unassembled WGS sequence"/>
</dbReference>
<dbReference type="InterPro" id="IPR011711">
    <property type="entry name" value="GntR_C"/>
</dbReference>
<dbReference type="SUPFAM" id="SSF46785">
    <property type="entry name" value="Winged helix' DNA-binding domain"/>
    <property type="match status" value="1"/>
</dbReference>